<dbReference type="Proteomes" id="UP000002357">
    <property type="component" value="Plasmid pSCL4"/>
</dbReference>
<evidence type="ECO:0000313" key="2">
    <source>
        <dbReference type="EMBL" id="EFG03742.2"/>
    </source>
</evidence>
<organism evidence="2 3">
    <name type="scientific">Streptomyces clavuligerus</name>
    <dbReference type="NCBI Taxonomy" id="1901"/>
    <lineage>
        <taxon>Bacteria</taxon>
        <taxon>Bacillati</taxon>
        <taxon>Actinomycetota</taxon>
        <taxon>Actinomycetes</taxon>
        <taxon>Kitasatosporales</taxon>
        <taxon>Streptomycetaceae</taxon>
        <taxon>Streptomyces</taxon>
    </lineage>
</organism>
<accession>B5GUN7</accession>
<keyword evidence="3" id="KW-1185">Reference proteome</keyword>
<dbReference type="OrthoDB" id="4316294at2"/>
<dbReference type="EMBL" id="CM000914">
    <property type="protein sequence ID" value="EFG03742.2"/>
    <property type="molecule type" value="Genomic_DNA"/>
</dbReference>
<reference evidence="2 3" key="1">
    <citation type="journal article" date="2010" name="Genome Biol. Evol.">
        <title>The sequence of a 1.8-mb bacterial linear plasmid reveals a rich evolutionary reservoir of secondary metabolic pathways.</title>
        <authorList>
            <person name="Medema M.H."/>
            <person name="Trefzer A."/>
            <person name="Kovalchuk A."/>
            <person name="van den Berg M."/>
            <person name="Mueller U."/>
            <person name="Heijne W."/>
            <person name="Wu L."/>
            <person name="Alam M.T."/>
            <person name="Ronning C.M."/>
            <person name="Nierman W.C."/>
            <person name="Bovenberg R.A.L."/>
            <person name="Breitling R."/>
            <person name="Takano E."/>
        </authorList>
    </citation>
    <scope>NUCLEOTIDE SEQUENCE [LARGE SCALE GENOMIC DNA]</scope>
    <source>
        <strain evidence="3">ATCC 27064 / DSM 738 / JCM 4710 / NBRC 13307 / NCIMB 12785 / NRRL 3585 / VKM Ac-602</strain>
        <plasmid evidence="2">pSCL4</plasmid>
    </source>
</reference>
<proteinExistence type="predicted"/>
<dbReference type="eggNOG" id="ENOG5032FCI">
    <property type="taxonomic scope" value="Bacteria"/>
</dbReference>
<dbReference type="GeneID" id="93733451"/>
<feature type="region of interest" description="Disordered" evidence="1">
    <location>
        <begin position="114"/>
        <end position="170"/>
    </location>
</feature>
<evidence type="ECO:0000256" key="1">
    <source>
        <dbReference type="SAM" id="MobiDB-lite"/>
    </source>
</evidence>
<dbReference type="RefSeq" id="WP_003955545.1">
    <property type="nucleotide sequence ID" value="NZ_CM000914.1"/>
</dbReference>
<name>B5GUN7_STRCL</name>
<sequence>MNHPSPEPTSGSRSGPAGAAPLHDVALSVEATARYLADLQRVVRDMARHLATLQTEIQVVCRDTHIEGDRFYHARMRARPVEKAFSAALHDAEKLAADLEKAAFTRRDFADKVKRLPGERKQKEIDKARKKNPAIRPAGPQQPVDTPQPGGYAAPAQSIYDLRGQGRESA</sequence>
<protein>
    <submittedName>
        <fullName evidence="2">Uncharacterized protein</fullName>
    </submittedName>
</protein>
<feature type="compositionally biased region" description="Basic and acidic residues" evidence="1">
    <location>
        <begin position="114"/>
        <end position="127"/>
    </location>
</feature>
<evidence type="ECO:0000313" key="3">
    <source>
        <dbReference type="Proteomes" id="UP000002357"/>
    </source>
</evidence>
<gene>
    <name evidence="2" type="ORF">SCLAV_p0251</name>
</gene>
<geneLocation type="plasmid" evidence="2 3">
    <name>pSCL4</name>
</geneLocation>
<keyword evidence="2" id="KW-0614">Plasmid</keyword>
<dbReference type="AlphaFoldDB" id="B5GUN7"/>